<gene>
    <name evidence="2" type="ORF">PX52LOC_04416</name>
</gene>
<keyword evidence="3" id="KW-1185">Reference proteome</keyword>
<keyword evidence="1" id="KW-0812">Transmembrane</keyword>
<proteinExistence type="predicted"/>
<reference evidence="3" key="1">
    <citation type="submission" date="2019-08" db="EMBL/GenBank/DDBJ databases">
        <title>Limnoglobus roseus gen. nov., sp. nov., a novel freshwater planctomycete with a giant genome from the family Gemmataceae.</title>
        <authorList>
            <person name="Kulichevskaya I.S."/>
            <person name="Naumoff D.G."/>
            <person name="Miroshnikov K."/>
            <person name="Ivanova A."/>
            <person name="Philippov D.A."/>
            <person name="Hakobyan A."/>
            <person name="Rijpstra I.C."/>
            <person name="Sinninghe Damste J.S."/>
            <person name="Liesack W."/>
            <person name="Dedysh S.N."/>
        </authorList>
    </citation>
    <scope>NUCLEOTIDE SEQUENCE [LARGE SCALE GENOMIC DNA]</scope>
    <source>
        <strain evidence="3">PX52</strain>
    </source>
</reference>
<evidence type="ECO:0000256" key="1">
    <source>
        <dbReference type="SAM" id="Phobius"/>
    </source>
</evidence>
<dbReference type="Proteomes" id="UP000324974">
    <property type="component" value="Chromosome"/>
</dbReference>
<organism evidence="2 3">
    <name type="scientific">Limnoglobus roseus</name>
    <dbReference type="NCBI Taxonomy" id="2598579"/>
    <lineage>
        <taxon>Bacteria</taxon>
        <taxon>Pseudomonadati</taxon>
        <taxon>Planctomycetota</taxon>
        <taxon>Planctomycetia</taxon>
        <taxon>Gemmatales</taxon>
        <taxon>Gemmataceae</taxon>
        <taxon>Limnoglobus</taxon>
    </lineage>
</organism>
<dbReference type="AlphaFoldDB" id="A0A5C1AGY9"/>
<keyword evidence="1" id="KW-1133">Transmembrane helix</keyword>
<accession>A0A5C1AGY9</accession>
<feature type="transmembrane region" description="Helical" evidence="1">
    <location>
        <begin position="30"/>
        <end position="52"/>
    </location>
</feature>
<sequence>MSDSKKSSEWALFEARQRKQYREDNPRSWAWLKVVGVVVVGIAIGGLAYYLFGRPPR</sequence>
<protein>
    <submittedName>
        <fullName evidence="2">Uncharacterized protein</fullName>
    </submittedName>
</protein>
<evidence type="ECO:0000313" key="3">
    <source>
        <dbReference type="Proteomes" id="UP000324974"/>
    </source>
</evidence>
<evidence type="ECO:0000313" key="2">
    <source>
        <dbReference type="EMBL" id="QEL17427.1"/>
    </source>
</evidence>
<name>A0A5C1AGY9_9BACT</name>
<dbReference type="EMBL" id="CP042425">
    <property type="protein sequence ID" value="QEL17427.1"/>
    <property type="molecule type" value="Genomic_DNA"/>
</dbReference>
<dbReference type="KEGG" id="lrs:PX52LOC_04416"/>
<keyword evidence="1" id="KW-0472">Membrane</keyword>